<accession>A0A9W7MVF3</accession>
<dbReference type="GO" id="GO:0003906">
    <property type="term" value="F:DNA-(apurinic or apyrimidinic site) endonuclease activity"/>
    <property type="evidence" value="ECO:0007669"/>
    <property type="project" value="TreeGrafter"/>
</dbReference>
<evidence type="ECO:0000256" key="2">
    <source>
        <dbReference type="ARBA" id="ARBA00022723"/>
    </source>
</evidence>
<name>A0A9W7MVF3_HIBTR</name>
<evidence type="ECO:0000313" key="6">
    <source>
        <dbReference type="Proteomes" id="UP001165190"/>
    </source>
</evidence>
<keyword evidence="2" id="KW-0479">Metal-binding</keyword>
<reference evidence="5" key="1">
    <citation type="submission" date="2023-05" db="EMBL/GenBank/DDBJ databases">
        <title>Genome and transcriptome analyses reveal genes involved in the formation of fine ridges on petal epidermal cells in Hibiscus trionum.</title>
        <authorList>
            <person name="Koshimizu S."/>
            <person name="Masuda S."/>
            <person name="Ishii T."/>
            <person name="Shirasu K."/>
            <person name="Hoshino A."/>
            <person name="Arita M."/>
        </authorList>
    </citation>
    <scope>NUCLEOTIDE SEQUENCE</scope>
    <source>
        <strain evidence="5">Hamamatsu line</strain>
    </source>
</reference>
<dbReference type="Proteomes" id="UP001165190">
    <property type="component" value="Unassembled WGS sequence"/>
</dbReference>
<comment type="caution">
    <text evidence="5">The sequence shown here is derived from an EMBL/GenBank/DDBJ whole genome shotgun (WGS) entry which is preliminary data.</text>
</comment>
<evidence type="ECO:0000256" key="3">
    <source>
        <dbReference type="ARBA" id="ARBA00022801"/>
    </source>
</evidence>
<organism evidence="5 6">
    <name type="scientific">Hibiscus trionum</name>
    <name type="common">Flower of an hour</name>
    <dbReference type="NCBI Taxonomy" id="183268"/>
    <lineage>
        <taxon>Eukaryota</taxon>
        <taxon>Viridiplantae</taxon>
        <taxon>Streptophyta</taxon>
        <taxon>Embryophyta</taxon>
        <taxon>Tracheophyta</taxon>
        <taxon>Spermatophyta</taxon>
        <taxon>Magnoliopsida</taxon>
        <taxon>eudicotyledons</taxon>
        <taxon>Gunneridae</taxon>
        <taxon>Pentapetalae</taxon>
        <taxon>rosids</taxon>
        <taxon>malvids</taxon>
        <taxon>Malvales</taxon>
        <taxon>Malvaceae</taxon>
        <taxon>Malvoideae</taxon>
        <taxon>Hibiscus</taxon>
    </lineage>
</organism>
<dbReference type="SUPFAM" id="SSF56219">
    <property type="entry name" value="DNase I-like"/>
    <property type="match status" value="1"/>
</dbReference>
<dbReference type="GO" id="GO:0008081">
    <property type="term" value="F:phosphoric diester hydrolase activity"/>
    <property type="evidence" value="ECO:0007669"/>
    <property type="project" value="TreeGrafter"/>
</dbReference>
<keyword evidence="6" id="KW-1185">Reference proteome</keyword>
<dbReference type="PANTHER" id="PTHR22748:SF11">
    <property type="entry name" value="OS07G0184032 PROTEIN"/>
    <property type="match status" value="1"/>
</dbReference>
<dbReference type="GO" id="GO:0005634">
    <property type="term" value="C:nucleus"/>
    <property type="evidence" value="ECO:0007669"/>
    <property type="project" value="TreeGrafter"/>
</dbReference>
<proteinExistence type="predicted"/>
<dbReference type="GO" id="GO:0006284">
    <property type="term" value="P:base-excision repair"/>
    <property type="evidence" value="ECO:0007669"/>
    <property type="project" value="TreeGrafter"/>
</dbReference>
<dbReference type="Gene3D" id="3.60.10.10">
    <property type="entry name" value="Endonuclease/exonuclease/phosphatase"/>
    <property type="match status" value="1"/>
</dbReference>
<dbReference type="PANTHER" id="PTHR22748">
    <property type="entry name" value="AP ENDONUCLEASE"/>
    <property type="match status" value="1"/>
</dbReference>
<dbReference type="EMBL" id="BSYR01000077">
    <property type="protein sequence ID" value="GMJ15192.1"/>
    <property type="molecule type" value="Genomic_DNA"/>
</dbReference>
<dbReference type="InterPro" id="IPR036691">
    <property type="entry name" value="Endo/exonu/phosph_ase_sf"/>
</dbReference>
<dbReference type="GO" id="GO:0008311">
    <property type="term" value="F:double-stranded DNA 3'-5' DNA exonuclease activity"/>
    <property type="evidence" value="ECO:0007669"/>
    <property type="project" value="TreeGrafter"/>
</dbReference>
<evidence type="ECO:0000313" key="5">
    <source>
        <dbReference type="EMBL" id="GMJ15192.1"/>
    </source>
</evidence>
<dbReference type="AlphaFoldDB" id="A0A9W7MVF3"/>
<keyword evidence="3" id="KW-0378">Hydrolase</keyword>
<gene>
    <name evidence="5" type="ORF">HRI_005188400</name>
</gene>
<keyword evidence="4" id="KW-0460">Magnesium</keyword>
<dbReference type="GO" id="GO:0046872">
    <property type="term" value="F:metal ion binding"/>
    <property type="evidence" value="ECO:0007669"/>
    <property type="project" value="UniProtKB-KW"/>
</dbReference>
<protein>
    <recommendedName>
        <fullName evidence="7">Endonuclease/exonuclease/phosphatase domain-containing protein</fullName>
    </recommendedName>
</protein>
<evidence type="ECO:0008006" key="7">
    <source>
        <dbReference type="Google" id="ProtNLM"/>
    </source>
</evidence>
<evidence type="ECO:0000256" key="4">
    <source>
        <dbReference type="ARBA" id="ARBA00022842"/>
    </source>
</evidence>
<sequence length="138" mass="15798">MSFFNLLSWNNRGLGRSKKSRALKNLVRSKKIGVLFLQETKLEDFDLRKRIVVWGYGTENIIFSPAIGFVRGIACFWDSDFLAMEYNVPHSNYVIIQGGIVGWNLKCSMINLYALNVAADRKLLFDELEGYILANRGQ</sequence>
<evidence type="ECO:0000256" key="1">
    <source>
        <dbReference type="ARBA" id="ARBA00001946"/>
    </source>
</evidence>
<dbReference type="InterPro" id="IPR004808">
    <property type="entry name" value="AP_endonuc_1"/>
</dbReference>
<dbReference type="OrthoDB" id="1881450at2759"/>
<comment type="cofactor">
    <cofactor evidence="1">
        <name>Mg(2+)</name>
        <dbReference type="ChEBI" id="CHEBI:18420"/>
    </cofactor>
</comment>